<protein>
    <submittedName>
        <fullName evidence="1">Uncharacterized protein</fullName>
    </submittedName>
</protein>
<reference evidence="1 2" key="1">
    <citation type="submission" date="2021-06" db="EMBL/GenBank/DDBJ databases">
        <authorList>
            <person name="Palmer J.M."/>
        </authorList>
    </citation>
    <scope>NUCLEOTIDE SEQUENCE [LARGE SCALE GENOMIC DNA]</scope>
    <source>
        <strain evidence="1 2">AS_MEX2019</strain>
        <tissue evidence="1">Muscle</tissue>
    </source>
</reference>
<evidence type="ECO:0000313" key="2">
    <source>
        <dbReference type="Proteomes" id="UP001469553"/>
    </source>
</evidence>
<dbReference type="Proteomes" id="UP001469553">
    <property type="component" value="Unassembled WGS sequence"/>
</dbReference>
<keyword evidence="2" id="KW-1185">Reference proteome</keyword>
<comment type="caution">
    <text evidence="1">The sequence shown here is derived from an EMBL/GenBank/DDBJ whole genome shotgun (WGS) entry which is preliminary data.</text>
</comment>
<name>A0ABV0XQZ1_9TELE</name>
<accession>A0ABV0XQZ1</accession>
<evidence type="ECO:0000313" key="1">
    <source>
        <dbReference type="EMBL" id="MEQ2283832.1"/>
    </source>
</evidence>
<gene>
    <name evidence="1" type="ORF">AMECASPLE_015543</name>
</gene>
<dbReference type="EMBL" id="JAHRIP010010502">
    <property type="protein sequence ID" value="MEQ2283832.1"/>
    <property type="molecule type" value="Genomic_DNA"/>
</dbReference>
<organism evidence="1 2">
    <name type="scientific">Ameca splendens</name>
    <dbReference type="NCBI Taxonomy" id="208324"/>
    <lineage>
        <taxon>Eukaryota</taxon>
        <taxon>Metazoa</taxon>
        <taxon>Chordata</taxon>
        <taxon>Craniata</taxon>
        <taxon>Vertebrata</taxon>
        <taxon>Euteleostomi</taxon>
        <taxon>Actinopterygii</taxon>
        <taxon>Neopterygii</taxon>
        <taxon>Teleostei</taxon>
        <taxon>Neoteleostei</taxon>
        <taxon>Acanthomorphata</taxon>
        <taxon>Ovalentaria</taxon>
        <taxon>Atherinomorphae</taxon>
        <taxon>Cyprinodontiformes</taxon>
        <taxon>Goodeidae</taxon>
        <taxon>Ameca</taxon>
    </lineage>
</organism>
<sequence length="99" mass="11180">MLKSYILVLSDLSPFFQVSCFSYMAGVKLQKRIFMDFSQQWLSCCHCSIKVRFVKWKANPCPINSLSHLSCGSLQLFQLSRGFLAAALIPVEPAPNFSL</sequence>
<proteinExistence type="predicted"/>